<dbReference type="InterPro" id="IPR029058">
    <property type="entry name" value="AB_hydrolase_fold"/>
</dbReference>
<sequence length="195" mass="21842">MTLVLLSEIHHVGFLSNLVKVFPSLATRPLFLTGESYAGTYIDCASADESATAVYHQAHLPDTETACHPYKITIGDGLLGSQTKPLNDLQLNVIELYPALIDYNQQMFEFLHEQTHLCGFDLNLTYLQNSTFPILNLTQPTENSVLSESLLNPTRDRARTLHELASARFAELHGWDALSKQPEFHQQGEAGKWDD</sequence>
<evidence type="ECO:0000256" key="5">
    <source>
        <dbReference type="ARBA" id="ARBA00023180"/>
    </source>
</evidence>
<dbReference type="InterPro" id="IPR018202">
    <property type="entry name" value="Ser_caboxypep_ser_AS"/>
</dbReference>
<dbReference type="EMBL" id="JARIHO010000018">
    <property type="protein sequence ID" value="KAJ7347783.1"/>
    <property type="molecule type" value="Genomic_DNA"/>
</dbReference>
<evidence type="ECO:0000256" key="1">
    <source>
        <dbReference type="ARBA" id="ARBA00009431"/>
    </source>
</evidence>
<evidence type="ECO:0008006" key="8">
    <source>
        <dbReference type="Google" id="ProtNLM"/>
    </source>
</evidence>
<protein>
    <recommendedName>
        <fullName evidence="8">Carboxypeptidase</fullName>
    </recommendedName>
</protein>
<gene>
    <name evidence="6" type="ORF">DFH08DRAFT_808561</name>
</gene>
<evidence type="ECO:0000313" key="6">
    <source>
        <dbReference type="EMBL" id="KAJ7347783.1"/>
    </source>
</evidence>
<keyword evidence="4" id="KW-0378">Hydrolase</keyword>
<evidence type="ECO:0000256" key="2">
    <source>
        <dbReference type="ARBA" id="ARBA00022645"/>
    </source>
</evidence>
<dbReference type="GO" id="GO:0006508">
    <property type="term" value="P:proteolysis"/>
    <property type="evidence" value="ECO:0007669"/>
    <property type="project" value="UniProtKB-KW"/>
</dbReference>
<reference evidence="6" key="1">
    <citation type="submission" date="2023-03" db="EMBL/GenBank/DDBJ databases">
        <title>Massive genome expansion in bonnet fungi (Mycena s.s.) driven by repeated elements and novel gene families across ecological guilds.</title>
        <authorList>
            <consortium name="Lawrence Berkeley National Laboratory"/>
            <person name="Harder C.B."/>
            <person name="Miyauchi S."/>
            <person name="Viragh M."/>
            <person name="Kuo A."/>
            <person name="Thoen E."/>
            <person name="Andreopoulos B."/>
            <person name="Lu D."/>
            <person name="Skrede I."/>
            <person name="Drula E."/>
            <person name="Henrissat B."/>
            <person name="Morin E."/>
            <person name="Kohler A."/>
            <person name="Barry K."/>
            <person name="LaButti K."/>
            <person name="Morin E."/>
            <person name="Salamov A."/>
            <person name="Lipzen A."/>
            <person name="Mereny Z."/>
            <person name="Hegedus B."/>
            <person name="Baldrian P."/>
            <person name="Stursova M."/>
            <person name="Weitz H."/>
            <person name="Taylor A."/>
            <person name="Grigoriev I.V."/>
            <person name="Nagy L.G."/>
            <person name="Martin F."/>
            <person name="Kauserud H."/>
        </authorList>
    </citation>
    <scope>NUCLEOTIDE SEQUENCE</scope>
    <source>
        <strain evidence="6">CBHHK002</strain>
    </source>
</reference>
<keyword evidence="5" id="KW-0325">Glycoprotein</keyword>
<dbReference type="PROSITE" id="PS00131">
    <property type="entry name" value="CARBOXYPEPT_SER_SER"/>
    <property type="match status" value="1"/>
</dbReference>
<proteinExistence type="inferred from homology"/>
<dbReference type="Proteomes" id="UP001218218">
    <property type="component" value="Unassembled WGS sequence"/>
</dbReference>
<dbReference type="InterPro" id="IPR001563">
    <property type="entry name" value="Peptidase_S10"/>
</dbReference>
<organism evidence="6 7">
    <name type="scientific">Mycena albidolilacea</name>
    <dbReference type="NCBI Taxonomy" id="1033008"/>
    <lineage>
        <taxon>Eukaryota</taxon>
        <taxon>Fungi</taxon>
        <taxon>Dikarya</taxon>
        <taxon>Basidiomycota</taxon>
        <taxon>Agaricomycotina</taxon>
        <taxon>Agaricomycetes</taxon>
        <taxon>Agaricomycetidae</taxon>
        <taxon>Agaricales</taxon>
        <taxon>Marasmiineae</taxon>
        <taxon>Mycenaceae</taxon>
        <taxon>Mycena</taxon>
    </lineage>
</organism>
<dbReference type="SUPFAM" id="SSF53474">
    <property type="entry name" value="alpha/beta-Hydrolases"/>
    <property type="match status" value="1"/>
</dbReference>
<keyword evidence="7" id="KW-1185">Reference proteome</keyword>
<keyword evidence="3" id="KW-0645">Protease</keyword>
<comment type="caution">
    <text evidence="6">The sequence shown here is derived from an EMBL/GenBank/DDBJ whole genome shotgun (WGS) entry which is preliminary data.</text>
</comment>
<evidence type="ECO:0000256" key="4">
    <source>
        <dbReference type="ARBA" id="ARBA00022801"/>
    </source>
</evidence>
<dbReference type="GO" id="GO:0004185">
    <property type="term" value="F:serine-type carboxypeptidase activity"/>
    <property type="evidence" value="ECO:0007669"/>
    <property type="project" value="InterPro"/>
</dbReference>
<accession>A0AAD7A2X3</accession>
<keyword evidence="2" id="KW-0121">Carboxypeptidase</keyword>
<dbReference type="Gene3D" id="3.40.50.1820">
    <property type="entry name" value="alpha/beta hydrolase"/>
    <property type="match status" value="1"/>
</dbReference>
<comment type="similarity">
    <text evidence="1">Belongs to the peptidase S10 family.</text>
</comment>
<evidence type="ECO:0000313" key="7">
    <source>
        <dbReference type="Proteomes" id="UP001218218"/>
    </source>
</evidence>
<dbReference type="Pfam" id="PF00450">
    <property type="entry name" value="Peptidase_S10"/>
    <property type="match status" value="1"/>
</dbReference>
<name>A0AAD7A2X3_9AGAR</name>
<evidence type="ECO:0000256" key="3">
    <source>
        <dbReference type="ARBA" id="ARBA00022670"/>
    </source>
</evidence>
<dbReference type="AlphaFoldDB" id="A0AAD7A2X3"/>